<dbReference type="GO" id="GO:0004340">
    <property type="term" value="F:glucokinase activity"/>
    <property type="evidence" value="ECO:0007669"/>
    <property type="project" value="TreeGrafter"/>
</dbReference>
<gene>
    <name evidence="7" type="ORF">FIBRA_03427</name>
</gene>
<accession>J4HVZ6</accession>
<dbReference type="Gene3D" id="3.40.367.20">
    <property type="match status" value="1"/>
</dbReference>
<comment type="pathway">
    <text evidence="1">Carbohydrate degradation; glycolysis; D-glyceraldehyde 3-phosphate and glycerone phosphate from D-glucose: step 1/4.</text>
</comment>
<evidence type="ECO:0000313" key="7">
    <source>
        <dbReference type="EMBL" id="CCM01377.1"/>
    </source>
</evidence>
<dbReference type="InterPro" id="IPR001312">
    <property type="entry name" value="Hexokinase"/>
</dbReference>
<dbReference type="GO" id="GO:0005524">
    <property type="term" value="F:ATP binding"/>
    <property type="evidence" value="ECO:0007669"/>
    <property type="project" value="UniProtKB-UniRule"/>
</dbReference>
<dbReference type="PANTHER" id="PTHR19443">
    <property type="entry name" value="HEXOKINASE"/>
    <property type="match status" value="1"/>
</dbReference>
<dbReference type="RefSeq" id="XP_012180660.1">
    <property type="nucleotide sequence ID" value="XM_012325270.1"/>
</dbReference>
<dbReference type="InterPro" id="IPR043129">
    <property type="entry name" value="ATPase_NBD"/>
</dbReference>
<keyword evidence="8" id="KW-1185">Reference proteome</keyword>
<dbReference type="PANTHER" id="PTHR19443:SF16">
    <property type="entry name" value="HEXOKINASE TYPE 1-RELATED"/>
    <property type="match status" value="1"/>
</dbReference>
<keyword evidence="5" id="KW-0808">Transferase</keyword>
<evidence type="ECO:0000256" key="1">
    <source>
        <dbReference type="ARBA" id="ARBA00004888"/>
    </source>
</evidence>
<evidence type="ECO:0000256" key="5">
    <source>
        <dbReference type="RuleBase" id="RU362007"/>
    </source>
</evidence>
<dbReference type="GO" id="GO:0006096">
    <property type="term" value="P:glycolytic process"/>
    <property type="evidence" value="ECO:0007669"/>
    <property type="project" value="UniProtKB-KW"/>
</dbReference>
<evidence type="ECO:0000256" key="2">
    <source>
        <dbReference type="ARBA" id="ARBA00005028"/>
    </source>
</evidence>
<dbReference type="GO" id="GO:0005829">
    <property type="term" value="C:cytosol"/>
    <property type="evidence" value="ECO:0007669"/>
    <property type="project" value="TreeGrafter"/>
</dbReference>
<protein>
    <recommendedName>
        <fullName evidence="5">Phosphotransferase</fullName>
        <ecNumber evidence="5">2.7.1.-</ecNumber>
    </recommendedName>
</protein>
<dbReference type="PRINTS" id="PR00475">
    <property type="entry name" value="HEXOKINASE"/>
</dbReference>
<dbReference type="SUPFAM" id="SSF53067">
    <property type="entry name" value="Actin-like ATPase domain"/>
    <property type="match status" value="1"/>
</dbReference>
<comment type="pathway">
    <text evidence="2">Carbohydrate metabolism; hexose metabolism.</text>
</comment>
<dbReference type="GO" id="GO:0005536">
    <property type="term" value="F:D-glucose binding"/>
    <property type="evidence" value="ECO:0007669"/>
    <property type="project" value="InterPro"/>
</dbReference>
<dbReference type="GO" id="GO:0001678">
    <property type="term" value="P:intracellular glucose homeostasis"/>
    <property type="evidence" value="ECO:0007669"/>
    <property type="project" value="InterPro"/>
</dbReference>
<dbReference type="GO" id="GO:0006013">
    <property type="term" value="P:mannose metabolic process"/>
    <property type="evidence" value="ECO:0007669"/>
    <property type="project" value="TreeGrafter"/>
</dbReference>
<name>J4HVZ6_9APHY</name>
<evidence type="ECO:0000256" key="3">
    <source>
        <dbReference type="ARBA" id="ARBA00023152"/>
    </source>
</evidence>
<dbReference type="EMBL" id="HE797030">
    <property type="protein sequence ID" value="CCM01377.1"/>
    <property type="molecule type" value="Genomic_DNA"/>
</dbReference>
<dbReference type="GO" id="GO:0006006">
    <property type="term" value="P:glucose metabolic process"/>
    <property type="evidence" value="ECO:0007669"/>
    <property type="project" value="TreeGrafter"/>
</dbReference>
<dbReference type="STRING" id="599839.J4HVZ6"/>
<dbReference type="AlphaFoldDB" id="J4HVZ6"/>
<evidence type="ECO:0000313" key="8">
    <source>
        <dbReference type="Proteomes" id="UP000006352"/>
    </source>
</evidence>
<feature type="domain" description="Hexokinase C-terminal" evidence="6">
    <location>
        <begin position="5"/>
        <end position="108"/>
    </location>
</feature>
<dbReference type="GO" id="GO:0019158">
    <property type="term" value="F:mannokinase activity"/>
    <property type="evidence" value="ECO:0007669"/>
    <property type="project" value="TreeGrafter"/>
</dbReference>
<comment type="similarity">
    <text evidence="5">Belongs to the hexokinase family.</text>
</comment>
<keyword evidence="5" id="KW-0418">Kinase</keyword>
<dbReference type="InterPro" id="IPR022673">
    <property type="entry name" value="Hexokinase_C"/>
</dbReference>
<dbReference type="InParanoid" id="J4HVZ6"/>
<proteinExistence type="inferred from homology"/>
<keyword evidence="3 5" id="KW-0324">Glycolysis</keyword>
<dbReference type="OrthoDB" id="419537at2759"/>
<dbReference type="PROSITE" id="PS51748">
    <property type="entry name" value="HEXOKINASE_2"/>
    <property type="match status" value="1"/>
</dbReference>
<sequence length="121" mass="13115">MIIGIFTHFFAVETTLAERQFFRALARLVGRRAARLSACGIAAIVSKMGYLDEGCAVGADGSLYNKYPGFADRIHEGLQDVFGEKGRNIITYHAEDGSGIGAAIIAAMTKARKDSNRYPNL</sequence>
<dbReference type="GO" id="GO:0008865">
    <property type="term" value="F:fructokinase activity"/>
    <property type="evidence" value="ECO:0007669"/>
    <property type="project" value="TreeGrafter"/>
</dbReference>
<evidence type="ECO:0000259" key="6">
    <source>
        <dbReference type="Pfam" id="PF03727"/>
    </source>
</evidence>
<comment type="catalytic activity">
    <reaction evidence="4">
        <text>a D-hexose + ATP = a D-hexose 6-phosphate + ADP + H(+)</text>
        <dbReference type="Rhea" id="RHEA:22740"/>
        <dbReference type="ChEBI" id="CHEBI:4194"/>
        <dbReference type="ChEBI" id="CHEBI:15378"/>
        <dbReference type="ChEBI" id="CHEBI:30616"/>
        <dbReference type="ChEBI" id="CHEBI:229467"/>
        <dbReference type="ChEBI" id="CHEBI:456216"/>
        <dbReference type="EC" id="2.7.1.1"/>
    </reaction>
    <physiologicalReaction direction="left-to-right" evidence="4">
        <dbReference type="Rhea" id="RHEA:22741"/>
    </physiologicalReaction>
</comment>
<dbReference type="EC" id="2.7.1.-" evidence="5"/>
<dbReference type="GeneID" id="24096288"/>
<reference evidence="7 8" key="1">
    <citation type="journal article" date="2012" name="Appl. Environ. Microbiol.">
        <title>Short-read sequencing for genomic analysis of the brown rot fungus Fibroporia radiculosa.</title>
        <authorList>
            <person name="Tang J.D."/>
            <person name="Perkins A.D."/>
            <person name="Sonstegard T.S."/>
            <person name="Schroeder S.G."/>
            <person name="Burgess S.C."/>
            <person name="Diehl S.V."/>
        </authorList>
    </citation>
    <scope>NUCLEOTIDE SEQUENCE [LARGE SCALE GENOMIC DNA]</scope>
    <source>
        <strain evidence="7 8">TFFH 294</strain>
    </source>
</reference>
<dbReference type="Pfam" id="PF03727">
    <property type="entry name" value="Hexokinase_2"/>
    <property type="match status" value="1"/>
</dbReference>
<keyword evidence="5" id="KW-0547">Nucleotide-binding</keyword>
<dbReference type="Proteomes" id="UP000006352">
    <property type="component" value="Unassembled WGS sequence"/>
</dbReference>
<evidence type="ECO:0000256" key="4">
    <source>
        <dbReference type="ARBA" id="ARBA00044613"/>
    </source>
</evidence>
<organism evidence="7 8">
    <name type="scientific">Fibroporia radiculosa</name>
    <dbReference type="NCBI Taxonomy" id="599839"/>
    <lineage>
        <taxon>Eukaryota</taxon>
        <taxon>Fungi</taxon>
        <taxon>Dikarya</taxon>
        <taxon>Basidiomycota</taxon>
        <taxon>Agaricomycotina</taxon>
        <taxon>Agaricomycetes</taxon>
        <taxon>Polyporales</taxon>
        <taxon>Fibroporiaceae</taxon>
        <taxon>Fibroporia</taxon>
    </lineage>
</organism>
<dbReference type="HOGENOM" id="CLU_2085861_0_0_1"/>
<dbReference type="GO" id="GO:0005739">
    <property type="term" value="C:mitochondrion"/>
    <property type="evidence" value="ECO:0007669"/>
    <property type="project" value="TreeGrafter"/>
</dbReference>
<keyword evidence="5" id="KW-0067">ATP-binding</keyword>